<comment type="catalytic activity">
    <reaction evidence="7">
        <text>UDP-N-acetyl-alpha-D-muramoyl-L-alanyl-gamma-D-glutamyl-meso-2,6-diaminopimeloyl-D-alanyl-D-alanine + di-trans,octa-cis-undecaprenyl phosphate = di-trans,octa-cis-undecaprenyl diphospho-N-acetyl-alpha-D-muramoyl-L-alanyl-D-glutamyl-meso-2,6-diaminopimeloyl-D-alanyl-D-alanine + UMP</text>
        <dbReference type="Rhea" id="RHEA:28386"/>
        <dbReference type="ChEBI" id="CHEBI:57865"/>
        <dbReference type="ChEBI" id="CHEBI:60392"/>
        <dbReference type="ChEBI" id="CHEBI:61386"/>
        <dbReference type="ChEBI" id="CHEBI:61387"/>
        <dbReference type="EC" id="2.7.8.13"/>
    </reaction>
</comment>
<name>A0A956SFW0_UNCEI</name>
<dbReference type="InterPro" id="IPR000715">
    <property type="entry name" value="Glycosyl_transferase_4"/>
</dbReference>
<comment type="cofactor">
    <cofactor evidence="7 9">
        <name>Mg(2+)</name>
        <dbReference type="ChEBI" id="CHEBI:18420"/>
    </cofactor>
</comment>
<dbReference type="GO" id="GO:0051301">
    <property type="term" value="P:cell division"/>
    <property type="evidence" value="ECO:0007669"/>
    <property type="project" value="UniProtKB-KW"/>
</dbReference>
<evidence type="ECO:0000313" key="11">
    <source>
        <dbReference type="Proteomes" id="UP000739538"/>
    </source>
</evidence>
<dbReference type="InterPro" id="IPR003524">
    <property type="entry name" value="PNAcMuramoyl-5peptid_Trfase"/>
</dbReference>
<feature type="transmembrane region" description="Helical" evidence="7">
    <location>
        <begin position="201"/>
        <end position="221"/>
    </location>
</feature>
<keyword evidence="7" id="KW-0133">Cell shape</keyword>
<dbReference type="GO" id="GO:0071555">
    <property type="term" value="P:cell wall organization"/>
    <property type="evidence" value="ECO:0007669"/>
    <property type="project" value="UniProtKB-KW"/>
</dbReference>
<dbReference type="PANTHER" id="PTHR22926">
    <property type="entry name" value="PHOSPHO-N-ACETYLMURAMOYL-PENTAPEPTIDE-TRANSFERASE"/>
    <property type="match status" value="1"/>
</dbReference>
<comment type="pathway">
    <text evidence="7">Cell wall biogenesis; peptidoglycan biosynthesis.</text>
</comment>
<feature type="transmembrane region" description="Helical" evidence="7">
    <location>
        <begin position="241"/>
        <end position="258"/>
    </location>
</feature>
<keyword evidence="7" id="KW-0573">Peptidoglycan synthesis</keyword>
<evidence type="ECO:0000256" key="5">
    <source>
        <dbReference type="ARBA" id="ARBA00022989"/>
    </source>
</evidence>
<keyword evidence="7 9" id="KW-0479">Metal-binding</keyword>
<feature type="transmembrane region" description="Helical" evidence="7">
    <location>
        <begin position="291"/>
        <end position="313"/>
    </location>
</feature>
<keyword evidence="7" id="KW-0131">Cell cycle</keyword>
<dbReference type="EMBL" id="JAGQHS010000063">
    <property type="protein sequence ID" value="MCA9756698.1"/>
    <property type="molecule type" value="Genomic_DNA"/>
</dbReference>
<evidence type="ECO:0000256" key="2">
    <source>
        <dbReference type="ARBA" id="ARBA00005583"/>
    </source>
</evidence>
<evidence type="ECO:0000256" key="3">
    <source>
        <dbReference type="ARBA" id="ARBA00022679"/>
    </source>
</evidence>
<reference evidence="10" key="2">
    <citation type="journal article" date="2021" name="Microbiome">
        <title>Successional dynamics and alternative stable states in a saline activated sludge microbial community over 9 years.</title>
        <authorList>
            <person name="Wang Y."/>
            <person name="Ye J."/>
            <person name="Ju F."/>
            <person name="Liu L."/>
            <person name="Boyd J.A."/>
            <person name="Deng Y."/>
            <person name="Parks D.H."/>
            <person name="Jiang X."/>
            <person name="Yin X."/>
            <person name="Woodcroft B.J."/>
            <person name="Tyson G.W."/>
            <person name="Hugenholtz P."/>
            <person name="Polz M.F."/>
            <person name="Zhang T."/>
        </authorList>
    </citation>
    <scope>NUCLEOTIDE SEQUENCE</scope>
    <source>
        <strain evidence="10">HKST-UBA02</strain>
    </source>
</reference>
<evidence type="ECO:0000256" key="7">
    <source>
        <dbReference type="HAMAP-Rule" id="MF_00038"/>
    </source>
</evidence>
<feature type="transmembrane region" description="Helical" evidence="7">
    <location>
        <begin position="340"/>
        <end position="359"/>
    </location>
</feature>
<dbReference type="EC" id="2.7.8.13" evidence="7 8"/>
<feature type="transmembrane region" description="Helical" evidence="7">
    <location>
        <begin position="265"/>
        <end position="285"/>
    </location>
</feature>
<dbReference type="GO" id="GO:0005886">
    <property type="term" value="C:plasma membrane"/>
    <property type="evidence" value="ECO:0007669"/>
    <property type="project" value="UniProtKB-SubCell"/>
</dbReference>
<organism evidence="10 11">
    <name type="scientific">Eiseniibacteriota bacterium</name>
    <dbReference type="NCBI Taxonomy" id="2212470"/>
    <lineage>
        <taxon>Bacteria</taxon>
        <taxon>Candidatus Eiseniibacteriota</taxon>
    </lineage>
</organism>
<dbReference type="InterPro" id="IPR018480">
    <property type="entry name" value="PNAcMuramoyl-5peptid_Trfase_CS"/>
</dbReference>
<dbReference type="PROSITE" id="PS01348">
    <property type="entry name" value="MRAY_2"/>
    <property type="match status" value="1"/>
</dbReference>
<evidence type="ECO:0000256" key="8">
    <source>
        <dbReference type="NCBIfam" id="TIGR00445"/>
    </source>
</evidence>
<evidence type="ECO:0000256" key="6">
    <source>
        <dbReference type="ARBA" id="ARBA00023136"/>
    </source>
</evidence>
<dbReference type="AlphaFoldDB" id="A0A956SFW0"/>
<accession>A0A956SFW0</accession>
<comment type="similarity">
    <text evidence="2 7">Belongs to the glycosyltransferase 4 family. MraY subfamily.</text>
</comment>
<keyword evidence="7" id="KW-0132">Cell division</keyword>
<gene>
    <name evidence="7" type="primary">mraY</name>
    <name evidence="10" type="ORF">KDA27_12915</name>
</gene>
<evidence type="ECO:0000256" key="4">
    <source>
        <dbReference type="ARBA" id="ARBA00022692"/>
    </source>
</evidence>
<keyword evidence="6 7" id="KW-0472">Membrane</keyword>
<keyword evidence="5 7" id="KW-1133">Transmembrane helix</keyword>
<feature type="binding site" evidence="9">
    <location>
        <position position="194"/>
    </location>
    <ligand>
        <name>Mg(2+)</name>
        <dbReference type="ChEBI" id="CHEBI:18420"/>
    </ligand>
</feature>
<evidence type="ECO:0000256" key="1">
    <source>
        <dbReference type="ARBA" id="ARBA00004141"/>
    </source>
</evidence>
<protein>
    <recommendedName>
        <fullName evidence="7 8">Phospho-N-acetylmuramoyl-pentapeptide-transferase</fullName>
        <ecNumber evidence="7 8">2.7.8.13</ecNumber>
    </recommendedName>
    <alternativeName>
        <fullName evidence="7">UDP-MurNAc-pentapeptide phosphotransferase</fullName>
    </alternativeName>
</protein>
<dbReference type="PROSITE" id="PS01347">
    <property type="entry name" value="MRAY_1"/>
    <property type="match status" value="1"/>
</dbReference>
<comment type="function">
    <text evidence="7">Catalyzes the initial step of the lipid cycle reactions in the biosynthesis of the cell wall peptidoglycan: transfers peptidoglycan precursor phospho-MurNAc-pentapeptide from UDP-MurNAc-pentapeptide onto the lipid carrier undecaprenyl phosphate, yielding undecaprenyl-pyrophosphoryl-MurNAc-pentapeptide, known as lipid I.</text>
</comment>
<dbReference type="Proteomes" id="UP000739538">
    <property type="component" value="Unassembled WGS sequence"/>
</dbReference>
<keyword evidence="4 7" id="KW-0812">Transmembrane</keyword>
<proteinExistence type="inferred from homology"/>
<feature type="transmembrane region" description="Helical" evidence="7">
    <location>
        <begin position="171"/>
        <end position="189"/>
    </location>
</feature>
<keyword evidence="7" id="KW-1003">Cell membrane</keyword>
<feature type="transmembrane region" description="Helical" evidence="7">
    <location>
        <begin position="73"/>
        <end position="91"/>
    </location>
</feature>
<feature type="transmembrane region" description="Helical" evidence="7">
    <location>
        <begin position="26"/>
        <end position="45"/>
    </location>
</feature>
<evidence type="ECO:0000256" key="9">
    <source>
        <dbReference type="PIRSR" id="PIRSR600715-1"/>
    </source>
</evidence>
<dbReference type="Pfam" id="PF00953">
    <property type="entry name" value="Glycos_transf_4"/>
    <property type="match status" value="1"/>
</dbReference>
<reference evidence="10" key="1">
    <citation type="submission" date="2020-04" db="EMBL/GenBank/DDBJ databases">
        <authorList>
            <person name="Zhang T."/>
        </authorList>
    </citation>
    <scope>NUCLEOTIDE SEQUENCE</scope>
    <source>
        <strain evidence="10">HKST-UBA02</strain>
    </source>
</reference>
<evidence type="ECO:0000313" key="10">
    <source>
        <dbReference type="EMBL" id="MCA9756698.1"/>
    </source>
</evidence>
<keyword evidence="3 7" id="KW-0808">Transferase</keyword>
<comment type="caution">
    <text evidence="10">The sequence shown here is derived from an EMBL/GenBank/DDBJ whole genome shotgun (WGS) entry which is preliminary data.</text>
</comment>
<dbReference type="HAMAP" id="MF_00038">
    <property type="entry name" value="MraY"/>
    <property type="match status" value="1"/>
</dbReference>
<feature type="binding site" evidence="9">
    <location>
        <position position="269"/>
    </location>
    <ligand>
        <name>Mg(2+)</name>
        <dbReference type="ChEBI" id="CHEBI:18420"/>
    </ligand>
</feature>
<feature type="transmembrane region" description="Helical" evidence="7">
    <location>
        <begin position="97"/>
        <end position="114"/>
    </location>
</feature>
<feature type="transmembrane region" description="Helical" evidence="7">
    <location>
        <begin position="134"/>
        <end position="151"/>
    </location>
</feature>
<keyword evidence="7 9" id="KW-0460">Magnesium</keyword>
<dbReference type="PANTHER" id="PTHR22926:SF5">
    <property type="entry name" value="PHOSPHO-N-ACETYLMURAMOYL-PENTAPEPTIDE-TRANSFERASE HOMOLOG"/>
    <property type="match status" value="1"/>
</dbReference>
<comment type="subcellular location">
    <subcellularLocation>
        <location evidence="7">Cell membrane</location>
        <topology evidence="7">Multi-pass membrane protein</topology>
    </subcellularLocation>
    <subcellularLocation>
        <location evidence="1">Membrane</location>
        <topology evidence="1">Multi-pass membrane protein</topology>
    </subcellularLocation>
</comment>
<keyword evidence="7" id="KW-0961">Cell wall biogenesis/degradation</keyword>
<dbReference type="GO" id="GO:0008360">
    <property type="term" value="P:regulation of cell shape"/>
    <property type="evidence" value="ECO:0007669"/>
    <property type="project" value="UniProtKB-KW"/>
</dbReference>
<dbReference type="Pfam" id="PF10555">
    <property type="entry name" value="MraY_sig1"/>
    <property type="match status" value="1"/>
</dbReference>
<dbReference type="GO" id="GO:0046872">
    <property type="term" value="F:metal ion binding"/>
    <property type="evidence" value="ECO:0007669"/>
    <property type="project" value="UniProtKB-KW"/>
</dbReference>
<dbReference type="NCBIfam" id="TIGR00445">
    <property type="entry name" value="mraY"/>
    <property type="match status" value="1"/>
</dbReference>
<dbReference type="GO" id="GO:0009252">
    <property type="term" value="P:peptidoglycan biosynthetic process"/>
    <property type="evidence" value="ECO:0007669"/>
    <property type="project" value="UniProtKB-UniRule"/>
</dbReference>
<sequence length="362" mass="39579">MLYHLLFPLSDDFTVLNVFRYITFRTAYATITALLISFLFGPYIIERLRRLKLGQEIREEGPQSHQKKQGTPTMGGILILVSTVVPTLLWANLTNSSIWLLIFTTVGLGLTGFLDDYLRVVKKVKSGLQGRYKLVFQVLIGLGVGFGILYFRPFGDVPATRTSVPFLKETFLDFGLLYVPLVVLVVTGASNAVNLSDGLDGLAIGLTIPPAAALGALAYLSGNVIFANYLNMPFLEESGELAVYAGALVGAALGFLWFNCHPAEVFMGDTGSLALGGSLGVLAILVKRELLLVVLGGIFVMTTLSVMIQVLSFRLSGKRVFKMAPIHHHFELSGWHENQVVVRFWILGILLALVTLSTIKLQ</sequence>
<dbReference type="CDD" id="cd06852">
    <property type="entry name" value="GT_MraY"/>
    <property type="match status" value="1"/>
</dbReference>
<dbReference type="GO" id="GO:0008963">
    <property type="term" value="F:phospho-N-acetylmuramoyl-pentapeptide-transferase activity"/>
    <property type="evidence" value="ECO:0007669"/>
    <property type="project" value="UniProtKB-UniRule"/>
</dbReference>